<dbReference type="EMBL" id="AHMY02000009">
    <property type="protein sequence ID" value="EKO17650.1"/>
    <property type="molecule type" value="Genomic_DNA"/>
</dbReference>
<gene>
    <name evidence="1" type="ORF">LEP1GSC081_4294</name>
</gene>
<comment type="caution">
    <text evidence="1">The sequence shown here is derived from an EMBL/GenBank/DDBJ whole genome shotgun (WGS) entry which is preliminary data.</text>
</comment>
<accession>A0A0E2B9S4</accession>
<dbReference type="Proteomes" id="UP000006253">
    <property type="component" value="Unassembled WGS sequence"/>
</dbReference>
<reference evidence="1 2" key="1">
    <citation type="submission" date="2012-10" db="EMBL/GenBank/DDBJ databases">
        <authorList>
            <person name="Harkins D.M."/>
            <person name="Durkin A.S."/>
            <person name="Brinkac L.M."/>
            <person name="Selengut J.D."/>
            <person name="Sanka R."/>
            <person name="DePew J."/>
            <person name="Purushe J."/>
            <person name="Peacock S.J."/>
            <person name="Thaipadungpanit J."/>
            <person name="Wuthiekanun V.W."/>
            <person name="Day N.P."/>
            <person name="Vinetz J.M."/>
            <person name="Sutton G.G."/>
            <person name="Nelson W.C."/>
            <person name="Fouts D.E."/>
        </authorList>
    </citation>
    <scope>NUCLEOTIDE SEQUENCE [LARGE SCALE GENOMIC DNA]</scope>
    <source>
        <strain evidence="1 2">H1</strain>
    </source>
</reference>
<evidence type="ECO:0000313" key="1">
    <source>
        <dbReference type="EMBL" id="EKO17650.1"/>
    </source>
</evidence>
<sequence>MGKKENLLVLIKIILRDETIKKKMSIFQNTVERTIFNPIGKGTIKNPKGP</sequence>
<name>A0A0E2B9S4_9LEPT</name>
<proteinExistence type="predicted"/>
<evidence type="ECO:0000313" key="2">
    <source>
        <dbReference type="Proteomes" id="UP000006253"/>
    </source>
</evidence>
<dbReference type="AlphaFoldDB" id="A0A0E2B9S4"/>
<organism evidence="1 2">
    <name type="scientific">Leptospira kirschneri str. H1</name>
    <dbReference type="NCBI Taxonomy" id="1049966"/>
    <lineage>
        <taxon>Bacteria</taxon>
        <taxon>Pseudomonadati</taxon>
        <taxon>Spirochaetota</taxon>
        <taxon>Spirochaetia</taxon>
        <taxon>Leptospirales</taxon>
        <taxon>Leptospiraceae</taxon>
        <taxon>Leptospira</taxon>
    </lineage>
</organism>
<protein>
    <submittedName>
        <fullName evidence="1">Uncharacterized protein</fullName>
    </submittedName>
</protein>